<dbReference type="InterPro" id="IPR001138">
    <property type="entry name" value="Zn2Cys6_DnaBD"/>
</dbReference>
<dbReference type="STRING" id="342668.A0A1B8GC80"/>
<dbReference type="CDD" id="cd12148">
    <property type="entry name" value="fungal_TF_MHR"/>
    <property type="match status" value="1"/>
</dbReference>
<dbReference type="InterPro" id="IPR036864">
    <property type="entry name" value="Zn2-C6_fun-type_DNA-bd_sf"/>
</dbReference>
<feature type="compositionally biased region" description="Polar residues" evidence="4">
    <location>
        <begin position="112"/>
        <end position="131"/>
    </location>
</feature>
<dbReference type="CDD" id="cd00067">
    <property type="entry name" value="GAL4"/>
    <property type="match status" value="1"/>
</dbReference>
<evidence type="ECO:0000256" key="3">
    <source>
        <dbReference type="ARBA" id="ARBA00023242"/>
    </source>
</evidence>
<dbReference type="GO" id="GO:0000981">
    <property type="term" value="F:DNA-binding transcription factor activity, RNA polymerase II-specific"/>
    <property type="evidence" value="ECO:0007669"/>
    <property type="project" value="InterPro"/>
</dbReference>
<dbReference type="Gene3D" id="4.10.240.10">
    <property type="entry name" value="Zn(2)-C6 fungal-type DNA-binding domain"/>
    <property type="match status" value="1"/>
</dbReference>
<sequence>MDADDHGSLESEAKRRRLRKGTHSCWACKRRKVRCTFASSTEATCIICRRRGTKCISQGLPEDLSQIEDTSSRIVRVEALLNQLVKEVDHSSAAKEQYGAQSRSKDRGGPQSAGSTPAVSTPGSRSEQTTFIPLHHGPTQERFQRGSENGDTSAYHLTPEFHTPYTLSPAKVVPPNAGKYEKFSRALLAGFPSQEDLDILVKAGSGITVFCHQVNVKLRSQLVREGLQDETKIIEVQNLQTHPVLLAKQMLMFSSMLLHLPPNENIPGLSEHHRVIMERLADTAISEVTTCEELLGTMESLECIVLEAFYHLNCGNMRRSLLAFRRAVVAGQFMGMNRPNNLPVEFLDPSTNIDPQVIWFRIVYMDRFLSLMLGLPQGHSDTSISSETALERGEPSERLERLHTMIFSRMLEHNNLGLSQSAIEMTHEINADLLKAAEGMPARFWGPPNFAGLEKDSQEALWESMRVKDQIFHYTMLNQLHLPFLLSSGAERKNEYAKITCVNSSREILTQFVAFRAFNRISASCRLADFLALIAGMTLIIAHLYSHREKETDNLLAHQRLGDRATMEQALESMEESSNINEDKLAASCARLLQHLLHIEADAAQGHNYSVKKAQLSDGGHGDGPNVLLITVPYFGTIRFTRDGIRVVEVAKVSARHMQEHREHVTIGGIGSVQVANQIPTNDYGRLSGNSREYLVDYVDSGSLSSPSQERVAQPPAGELYTDLDAAQANSVIIGDDFMQEQELYPGVAAGQADWVFQGFDTTFFDNLMGGESLQFGDGGLSSN</sequence>
<dbReference type="PROSITE" id="PS50048">
    <property type="entry name" value="ZN2_CY6_FUNGAL_2"/>
    <property type="match status" value="1"/>
</dbReference>
<dbReference type="PROSITE" id="PS00463">
    <property type="entry name" value="ZN2_CY6_FUNGAL_1"/>
    <property type="match status" value="1"/>
</dbReference>
<dbReference type="AlphaFoldDB" id="A0A1B8GC80"/>
<dbReference type="EMBL" id="KV460253">
    <property type="protein sequence ID" value="OBT93455.1"/>
    <property type="molecule type" value="Genomic_DNA"/>
</dbReference>
<reference evidence="6 7" key="1">
    <citation type="submission" date="2016-03" db="EMBL/GenBank/DDBJ databases">
        <title>Comparative genomics of Pseudogymnoascus destructans, the fungus causing white-nose syndrome of bats.</title>
        <authorList>
            <person name="Palmer J.M."/>
            <person name="Drees K.P."/>
            <person name="Foster J.T."/>
            <person name="Lindner D.L."/>
        </authorList>
    </citation>
    <scope>NUCLEOTIDE SEQUENCE [LARGE SCALE GENOMIC DNA]</scope>
    <source>
        <strain evidence="6 7">UAMH 10579</strain>
    </source>
</reference>
<dbReference type="SMART" id="SM00066">
    <property type="entry name" value="GAL4"/>
    <property type="match status" value="1"/>
</dbReference>
<dbReference type="SUPFAM" id="SSF57701">
    <property type="entry name" value="Zn2/Cys6 DNA-binding domain"/>
    <property type="match status" value="1"/>
</dbReference>
<organism evidence="6 7">
    <name type="scientific">Pseudogymnoascus verrucosus</name>
    <dbReference type="NCBI Taxonomy" id="342668"/>
    <lineage>
        <taxon>Eukaryota</taxon>
        <taxon>Fungi</taxon>
        <taxon>Dikarya</taxon>
        <taxon>Ascomycota</taxon>
        <taxon>Pezizomycotina</taxon>
        <taxon>Leotiomycetes</taxon>
        <taxon>Thelebolales</taxon>
        <taxon>Thelebolaceae</taxon>
        <taxon>Pseudogymnoascus</taxon>
    </lineage>
</organism>
<evidence type="ECO:0000256" key="2">
    <source>
        <dbReference type="ARBA" id="ARBA00023163"/>
    </source>
</evidence>
<keyword evidence="3" id="KW-0539">Nucleus</keyword>
<accession>A0A1B8GC80</accession>
<evidence type="ECO:0000256" key="4">
    <source>
        <dbReference type="SAM" id="MobiDB-lite"/>
    </source>
</evidence>
<dbReference type="Pfam" id="PF00172">
    <property type="entry name" value="Zn_clus"/>
    <property type="match status" value="1"/>
</dbReference>
<keyword evidence="2" id="KW-0804">Transcription</keyword>
<dbReference type="GeneID" id="28842038"/>
<proteinExistence type="predicted"/>
<protein>
    <recommendedName>
        <fullName evidence="5">Zn(2)-C6 fungal-type domain-containing protein</fullName>
    </recommendedName>
</protein>
<evidence type="ECO:0000313" key="6">
    <source>
        <dbReference type="EMBL" id="OBT93455.1"/>
    </source>
</evidence>
<dbReference type="Proteomes" id="UP000091956">
    <property type="component" value="Unassembled WGS sequence"/>
</dbReference>
<feature type="domain" description="Zn(2)-C6 fungal-type" evidence="5">
    <location>
        <begin position="24"/>
        <end position="57"/>
    </location>
</feature>
<dbReference type="OrthoDB" id="5392779at2759"/>
<dbReference type="PANTHER" id="PTHR47840:SF1">
    <property type="entry name" value="ZN(II)2CYS6 TRANSCRIPTION FACTOR (EUROFUNG)"/>
    <property type="match status" value="1"/>
</dbReference>
<keyword evidence="7" id="KW-1185">Reference proteome</keyword>
<dbReference type="PANTHER" id="PTHR47840">
    <property type="entry name" value="ZN(II)2CYS6 TRANSCRIPTION FACTOR (EUROFUNG)-RELATED"/>
    <property type="match status" value="1"/>
</dbReference>
<evidence type="ECO:0000259" key="5">
    <source>
        <dbReference type="PROSITE" id="PS50048"/>
    </source>
</evidence>
<name>A0A1B8GC80_9PEZI</name>
<evidence type="ECO:0000256" key="1">
    <source>
        <dbReference type="ARBA" id="ARBA00023015"/>
    </source>
</evidence>
<evidence type="ECO:0000313" key="7">
    <source>
        <dbReference type="Proteomes" id="UP000091956"/>
    </source>
</evidence>
<gene>
    <name evidence="6" type="ORF">VE01_08652</name>
</gene>
<feature type="region of interest" description="Disordered" evidence="4">
    <location>
        <begin position="90"/>
        <end position="159"/>
    </location>
</feature>
<reference evidence="7" key="2">
    <citation type="journal article" date="2018" name="Nat. Commun.">
        <title>Extreme sensitivity to ultraviolet light in the fungal pathogen causing white-nose syndrome of bats.</title>
        <authorList>
            <person name="Palmer J.M."/>
            <person name="Drees K.P."/>
            <person name="Foster J.T."/>
            <person name="Lindner D.L."/>
        </authorList>
    </citation>
    <scope>NUCLEOTIDE SEQUENCE [LARGE SCALE GENOMIC DNA]</scope>
    <source>
        <strain evidence="7">UAMH 10579</strain>
    </source>
</reference>
<keyword evidence="1" id="KW-0805">Transcription regulation</keyword>
<dbReference type="GO" id="GO:0008270">
    <property type="term" value="F:zinc ion binding"/>
    <property type="evidence" value="ECO:0007669"/>
    <property type="project" value="InterPro"/>
</dbReference>
<dbReference type="RefSeq" id="XP_018127188.1">
    <property type="nucleotide sequence ID" value="XM_018278073.2"/>
</dbReference>